<sequence length="67" mass="7972">MALAFTHPCLEHRRKYRLLTAKARPRGEEESAPLSRGSVWRRQRGHERWCCHLACRTQPCTLRRSTR</sequence>
<evidence type="ECO:0000313" key="2">
    <source>
        <dbReference type="Proteomes" id="UP000324222"/>
    </source>
</evidence>
<accession>A0A5B7IRR6</accession>
<reference evidence="1 2" key="1">
    <citation type="submission" date="2019-05" db="EMBL/GenBank/DDBJ databases">
        <title>Another draft genome of Portunus trituberculatus and its Hox gene families provides insights of decapod evolution.</title>
        <authorList>
            <person name="Jeong J.-H."/>
            <person name="Song I."/>
            <person name="Kim S."/>
            <person name="Choi T."/>
            <person name="Kim D."/>
            <person name="Ryu S."/>
            <person name="Kim W."/>
        </authorList>
    </citation>
    <scope>NUCLEOTIDE SEQUENCE [LARGE SCALE GENOMIC DNA]</scope>
    <source>
        <tissue evidence="1">Muscle</tissue>
    </source>
</reference>
<name>A0A5B7IRR6_PORTR</name>
<dbReference type="EMBL" id="VSRR010071775">
    <property type="protein sequence ID" value="MPC86532.1"/>
    <property type="molecule type" value="Genomic_DNA"/>
</dbReference>
<organism evidence="1 2">
    <name type="scientific">Portunus trituberculatus</name>
    <name type="common">Swimming crab</name>
    <name type="synonym">Neptunus trituberculatus</name>
    <dbReference type="NCBI Taxonomy" id="210409"/>
    <lineage>
        <taxon>Eukaryota</taxon>
        <taxon>Metazoa</taxon>
        <taxon>Ecdysozoa</taxon>
        <taxon>Arthropoda</taxon>
        <taxon>Crustacea</taxon>
        <taxon>Multicrustacea</taxon>
        <taxon>Malacostraca</taxon>
        <taxon>Eumalacostraca</taxon>
        <taxon>Eucarida</taxon>
        <taxon>Decapoda</taxon>
        <taxon>Pleocyemata</taxon>
        <taxon>Brachyura</taxon>
        <taxon>Eubrachyura</taxon>
        <taxon>Portunoidea</taxon>
        <taxon>Portunidae</taxon>
        <taxon>Portuninae</taxon>
        <taxon>Portunus</taxon>
    </lineage>
</organism>
<protein>
    <submittedName>
        <fullName evidence="1">Uncharacterized protein</fullName>
    </submittedName>
</protein>
<keyword evidence="2" id="KW-1185">Reference proteome</keyword>
<proteinExistence type="predicted"/>
<dbReference type="AlphaFoldDB" id="A0A5B7IRR6"/>
<gene>
    <name evidence="1" type="ORF">E2C01_081363</name>
</gene>
<comment type="caution">
    <text evidence="1">The sequence shown here is derived from an EMBL/GenBank/DDBJ whole genome shotgun (WGS) entry which is preliminary data.</text>
</comment>
<dbReference type="Proteomes" id="UP000324222">
    <property type="component" value="Unassembled WGS sequence"/>
</dbReference>
<evidence type="ECO:0000313" key="1">
    <source>
        <dbReference type="EMBL" id="MPC86532.1"/>
    </source>
</evidence>